<organism evidence="9 10">
    <name type="scientific">Castilleja foliolosa</name>
    <dbReference type="NCBI Taxonomy" id="1961234"/>
    <lineage>
        <taxon>Eukaryota</taxon>
        <taxon>Viridiplantae</taxon>
        <taxon>Streptophyta</taxon>
        <taxon>Embryophyta</taxon>
        <taxon>Tracheophyta</taxon>
        <taxon>Spermatophyta</taxon>
        <taxon>Magnoliopsida</taxon>
        <taxon>eudicotyledons</taxon>
        <taxon>Gunneridae</taxon>
        <taxon>Pentapetalae</taxon>
        <taxon>asterids</taxon>
        <taxon>lamiids</taxon>
        <taxon>Lamiales</taxon>
        <taxon>Orobanchaceae</taxon>
        <taxon>Pedicularideae</taxon>
        <taxon>Castillejinae</taxon>
        <taxon>Castilleja</taxon>
    </lineage>
</organism>
<dbReference type="GO" id="GO:0000428">
    <property type="term" value="C:DNA-directed RNA polymerase complex"/>
    <property type="evidence" value="ECO:0007669"/>
    <property type="project" value="UniProtKB-KW"/>
</dbReference>
<gene>
    <name evidence="9" type="primary">YCF2A_18</name>
    <name evidence="8" type="synonym">YCF2A_21</name>
    <name evidence="8" type="ORF">CASFOL_009517</name>
    <name evidence="9" type="ORF">CASFOL_009594</name>
</gene>
<keyword evidence="5" id="KW-0548">Nucleotidyltransferase</keyword>
<dbReference type="Proteomes" id="UP001632038">
    <property type="component" value="Unassembled WGS sequence"/>
</dbReference>
<protein>
    <recommendedName>
        <fullName evidence="2">DNA-directed RNA polymerase</fullName>
        <ecNumber evidence="2">2.7.7.6</ecNumber>
    </recommendedName>
</protein>
<dbReference type="EMBL" id="JAVIJP010000012">
    <property type="protein sequence ID" value="KAL3646627.1"/>
    <property type="molecule type" value="Genomic_DNA"/>
</dbReference>
<dbReference type="InterPro" id="IPR015712">
    <property type="entry name" value="DNA-dir_RNA_pol_su2"/>
</dbReference>
<evidence type="ECO:0000256" key="5">
    <source>
        <dbReference type="ARBA" id="ARBA00022695"/>
    </source>
</evidence>
<reference evidence="8 10" key="1">
    <citation type="journal article" date="2024" name="IScience">
        <title>Strigolactones Initiate the Formation of Haustorium-like Structures in Castilleja.</title>
        <authorList>
            <person name="Buerger M."/>
            <person name="Peterson D."/>
            <person name="Chory J."/>
        </authorList>
    </citation>
    <scope>NUCLEOTIDE SEQUENCE [LARGE SCALE GENOMIC DNA]</scope>
    <source>
        <strain evidence="8">Tecolote</strain>
        <tissue evidence="8">Flower</tissue>
    </source>
</reference>
<dbReference type="GO" id="GO:0003899">
    <property type="term" value="F:DNA-directed RNA polymerase activity"/>
    <property type="evidence" value="ECO:0007669"/>
    <property type="project" value="UniProtKB-EC"/>
</dbReference>
<dbReference type="SUPFAM" id="SSF64484">
    <property type="entry name" value="beta and beta-prime subunits of DNA dependent RNA-polymerase"/>
    <property type="match status" value="1"/>
</dbReference>
<proteinExistence type="inferred from homology"/>
<dbReference type="EMBL" id="JAVIJP010000012">
    <property type="protein sequence ID" value="KAL3646550.1"/>
    <property type="molecule type" value="Genomic_DNA"/>
</dbReference>
<keyword evidence="4" id="KW-0808">Transferase</keyword>
<sequence length="293" mass="34482">MLGDENEAMSTIPGFNQIQFEGFCRFIDQGLTEELSKFPKIEDTDHEIEFQLFVERYQLVEPLIKERNAVYESLTYSSELYWMIYSFHTRNNRRKSFDNADSYLSMIFHNQDNWLNPVKPFNRSSLISSFYKANRLRFLNNPHHFCFYCNTRFPFSVEKARINNYDFTYGQFLNILDTISPIESQVSNIFISNDFPQSGDETYNLSKSFHFPSRYDPFVRRTIDSIADIPATPLTEGQIVNFERTYCQPLSDMNLSDSEGYSLLIIRQSLIHKLRVGLILCISHLMEKPFRSA</sequence>
<evidence type="ECO:0000313" key="8">
    <source>
        <dbReference type="EMBL" id="KAL3646550.1"/>
    </source>
</evidence>
<dbReference type="AlphaFoldDB" id="A0ABD3DYF7"/>
<keyword evidence="10" id="KW-1185">Reference proteome</keyword>
<evidence type="ECO:0000256" key="6">
    <source>
        <dbReference type="ARBA" id="ARBA00023163"/>
    </source>
</evidence>
<evidence type="ECO:0000256" key="3">
    <source>
        <dbReference type="ARBA" id="ARBA00022478"/>
    </source>
</evidence>
<evidence type="ECO:0000313" key="10">
    <source>
        <dbReference type="Proteomes" id="UP001632038"/>
    </source>
</evidence>
<evidence type="ECO:0000256" key="2">
    <source>
        <dbReference type="ARBA" id="ARBA00012418"/>
    </source>
</evidence>
<dbReference type="PANTHER" id="PTHR20856">
    <property type="entry name" value="DNA-DIRECTED RNA POLYMERASE I SUBUNIT 2"/>
    <property type="match status" value="1"/>
</dbReference>
<dbReference type="Gene3D" id="3.90.1100.10">
    <property type="match status" value="1"/>
</dbReference>
<dbReference type="EC" id="2.7.7.6" evidence="2"/>
<dbReference type="Pfam" id="PF05695">
    <property type="entry name" value="Ycf2"/>
    <property type="match status" value="1"/>
</dbReference>
<name>A0ABD3DYF7_9LAMI</name>
<keyword evidence="3" id="KW-0240">DNA-directed RNA polymerase</keyword>
<dbReference type="InterPro" id="IPR056777">
    <property type="entry name" value="Ycf2_N"/>
</dbReference>
<evidence type="ECO:0000256" key="4">
    <source>
        <dbReference type="ARBA" id="ARBA00022679"/>
    </source>
</evidence>
<feature type="domain" description="Ycf2 N-terminal" evidence="7">
    <location>
        <begin position="81"/>
        <end position="279"/>
    </location>
</feature>
<evidence type="ECO:0000313" key="9">
    <source>
        <dbReference type="EMBL" id="KAL3646627.1"/>
    </source>
</evidence>
<evidence type="ECO:0000256" key="1">
    <source>
        <dbReference type="ARBA" id="ARBA00006835"/>
    </source>
</evidence>
<reference evidence="9" key="2">
    <citation type="submission" date="2024-11" db="EMBL/GenBank/DDBJ databases">
        <authorList>
            <person name="Burger M."/>
            <person name="Chory J."/>
        </authorList>
    </citation>
    <scope>NUCLEOTIDE SEQUENCE</scope>
    <source>
        <strain evidence="9">Tecolote</strain>
        <tissue evidence="9">Flower</tissue>
    </source>
</reference>
<evidence type="ECO:0000259" key="7">
    <source>
        <dbReference type="Pfam" id="PF05695"/>
    </source>
</evidence>
<keyword evidence="6" id="KW-0804">Transcription</keyword>
<comment type="similarity">
    <text evidence="1">Belongs to the RNA polymerase beta chain family.</text>
</comment>
<comment type="caution">
    <text evidence="9">The sequence shown here is derived from an EMBL/GenBank/DDBJ whole genome shotgun (WGS) entry which is preliminary data.</text>
</comment>
<accession>A0ABD3DYF7</accession>